<gene>
    <name evidence="1" type="ORF">DCS_04264</name>
</gene>
<dbReference type="EMBL" id="LAYC01000002">
    <property type="protein sequence ID" value="KYK57257.1"/>
    <property type="molecule type" value="Genomic_DNA"/>
</dbReference>
<comment type="caution">
    <text evidence="1">The sequence shown here is derived from an EMBL/GenBank/DDBJ whole genome shotgun (WGS) entry which is preliminary data.</text>
</comment>
<organism evidence="1 2">
    <name type="scientific">Drechmeria coniospora</name>
    <name type="common">Nematophagous fungus</name>
    <name type="synonym">Meria coniospora</name>
    <dbReference type="NCBI Taxonomy" id="98403"/>
    <lineage>
        <taxon>Eukaryota</taxon>
        <taxon>Fungi</taxon>
        <taxon>Dikarya</taxon>
        <taxon>Ascomycota</taxon>
        <taxon>Pezizomycotina</taxon>
        <taxon>Sordariomycetes</taxon>
        <taxon>Hypocreomycetidae</taxon>
        <taxon>Hypocreales</taxon>
        <taxon>Ophiocordycipitaceae</taxon>
        <taxon>Drechmeria</taxon>
    </lineage>
</organism>
<evidence type="ECO:0000313" key="2">
    <source>
        <dbReference type="Proteomes" id="UP000076580"/>
    </source>
</evidence>
<proteinExistence type="predicted"/>
<sequence length="322" mass="35085">MSTLISLHISDPDDFEQEKKIAMTIENVVNGVIEPAAAAKVIDDTVVEYCQSAQSSYTLPPGATAPTRPAGDGANGVPRPTGWLKYLWDCLGKASMTVPADHPGQDGLVCLLQALQGMPKHTVPVKVGVEFVDKELWSLTADNGYEGFEQWLWELDQGHFTGTQQIEESAAVATSYLNFSAFLARLLASGIVEATRMSPLIRPSPFATGGPLSSGIYPEASVAAQHYEPYAVAATQWLLHASDALFEMCSKETLIEVGRQKWTLALWNGWRTKFDAISRAPRFSPRCRRLASEALDHMAEAERAGVTTDVVGTFGFMSMKED</sequence>
<evidence type="ECO:0000313" key="1">
    <source>
        <dbReference type="EMBL" id="KYK57257.1"/>
    </source>
</evidence>
<dbReference type="RefSeq" id="XP_040656609.1">
    <property type="nucleotide sequence ID" value="XM_040801576.1"/>
</dbReference>
<dbReference type="InterPro" id="IPR053204">
    <property type="entry name" value="Oxopyrrolidines_Biosynth-assoc"/>
</dbReference>
<dbReference type="GeneID" id="63716907"/>
<reference evidence="1 2" key="1">
    <citation type="journal article" date="2016" name="Sci. Rep.">
        <title>Insights into Adaptations to a Near-Obligate Nematode Endoparasitic Lifestyle from the Finished Genome of Drechmeria coniospora.</title>
        <authorList>
            <person name="Zhang L."/>
            <person name="Zhou Z."/>
            <person name="Guo Q."/>
            <person name="Fokkens L."/>
            <person name="Miskei M."/>
            <person name="Pocsi I."/>
            <person name="Zhang W."/>
            <person name="Chen M."/>
            <person name="Wang L."/>
            <person name="Sun Y."/>
            <person name="Donzelli B.G."/>
            <person name="Gibson D.M."/>
            <person name="Nelson D.R."/>
            <person name="Luo J.G."/>
            <person name="Rep M."/>
            <person name="Liu H."/>
            <person name="Yang S."/>
            <person name="Wang J."/>
            <person name="Krasnoff S.B."/>
            <person name="Xu Y."/>
            <person name="Molnar I."/>
            <person name="Lin M."/>
        </authorList>
    </citation>
    <scope>NUCLEOTIDE SEQUENCE [LARGE SCALE GENOMIC DNA]</scope>
    <source>
        <strain evidence="1 2">ARSEF 6962</strain>
    </source>
</reference>
<keyword evidence="2" id="KW-1185">Reference proteome</keyword>
<dbReference type="Proteomes" id="UP000076580">
    <property type="component" value="Chromosome 02"/>
</dbReference>
<dbReference type="InterPro" id="IPR022085">
    <property type="entry name" value="OpdG"/>
</dbReference>
<name>A0A151GJI4_DRECN</name>
<dbReference type="AlphaFoldDB" id="A0A151GJI4"/>
<dbReference type="Pfam" id="PF12311">
    <property type="entry name" value="DUF3632"/>
    <property type="match status" value="1"/>
</dbReference>
<dbReference type="PANTHER" id="PTHR38797">
    <property type="entry name" value="NUCLEAR PORE COMPLEX PROTEIN NUP85-RELATED"/>
    <property type="match status" value="1"/>
</dbReference>
<dbReference type="InParanoid" id="A0A151GJI4"/>
<dbReference type="STRING" id="98403.A0A151GJI4"/>
<protein>
    <submittedName>
        <fullName evidence="1">Uncharacterized protein</fullName>
    </submittedName>
</protein>
<dbReference type="PANTHER" id="PTHR38797:SF4">
    <property type="entry name" value="NUCLEAR PORE COMPLEX PROTEIN NUP85"/>
    <property type="match status" value="1"/>
</dbReference>
<accession>A0A151GJI4</accession>